<proteinExistence type="predicted"/>
<evidence type="ECO:0000313" key="1">
    <source>
        <dbReference type="EMBL" id="CAB0005799.1"/>
    </source>
</evidence>
<sequence length="78" mass="8032">MKPSNHPATGCCTLAGMSTRPVDVSWTISATLVPSAMSSACSSTSCHTKTSCFPCEGDTTWPLSTSVFIASSKKQSAA</sequence>
<protein>
    <submittedName>
        <fullName evidence="1">Uncharacterized protein</fullName>
    </submittedName>
</protein>
<dbReference type="Proteomes" id="UP000479000">
    <property type="component" value="Unassembled WGS sequence"/>
</dbReference>
<dbReference type="AlphaFoldDB" id="A0A6H5GX63"/>
<feature type="non-terminal residue" evidence="1">
    <location>
        <position position="78"/>
    </location>
</feature>
<keyword evidence="2" id="KW-1185">Reference proteome</keyword>
<accession>A0A6H5GX63</accession>
<reference evidence="1 2" key="1">
    <citation type="submission" date="2020-02" db="EMBL/GenBank/DDBJ databases">
        <authorList>
            <person name="Ferguson B K."/>
        </authorList>
    </citation>
    <scope>NUCLEOTIDE SEQUENCE [LARGE SCALE GENOMIC DNA]</scope>
</reference>
<gene>
    <name evidence="1" type="ORF">NTEN_LOCUS11276</name>
</gene>
<name>A0A6H5GX63_9HEMI</name>
<organism evidence="1 2">
    <name type="scientific">Nesidiocoris tenuis</name>
    <dbReference type="NCBI Taxonomy" id="355587"/>
    <lineage>
        <taxon>Eukaryota</taxon>
        <taxon>Metazoa</taxon>
        <taxon>Ecdysozoa</taxon>
        <taxon>Arthropoda</taxon>
        <taxon>Hexapoda</taxon>
        <taxon>Insecta</taxon>
        <taxon>Pterygota</taxon>
        <taxon>Neoptera</taxon>
        <taxon>Paraneoptera</taxon>
        <taxon>Hemiptera</taxon>
        <taxon>Heteroptera</taxon>
        <taxon>Panheteroptera</taxon>
        <taxon>Cimicomorpha</taxon>
        <taxon>Miridae</taxon>
        <taxon>Dicyphina</taxon>
        <taxon>Nesidiocoris</taxon>
    </lineage>
</organism>
<evidence type="ECO:0000313" key="2">
    <source>
        <dbReference type="Proteomes" id="UP000479000"/>
    </source>
</evidence>
<dbReference type="EMBL" id="CADCXU010016610">
    <property type="protein sequence ID" value="CAB0005799.1"/>
    <property type="molecule type" value="Genomic_DNA"/>
</dbReference>